<accession>A0A645B8X9</accession>
<dbReference type="Pfam" id="PF16325">
    <property type="entry name" value="Peptidase_U32_C"/>
    <property type="match status" value="1"/>
</dbReference>
<organism evidence="2">
    <name type="scientific">bioreactor metagenome</name>
    <dbReference type="NCBI Taxonomy" id="1076179"/>
    <lineage>
        <taxon>unclassified sequences</taxon>
        <taxon>metagenomes</taxon>
        <taxon>ecological metagenomes</taxon>
    </lineage>
</organism>
<dbReference type="EMBL" id="VSSQ01017366">
    <property type="protein sequence ID" value="MPM59593.1"/>
    <property type="molecule type" value="Genomic_DNA"/>
</dbReference>
<comment type="caution">
    <text evidence="2">The sequence shown here is derived from an EMBL/GenBank/DDBJ whole genome shotgun (WGS) entry which is preliminary data.</text>
</comment>
<feature type="domain" description="Peptidase family U32 C-terminal" evidence="1">
    <location>
        <begin position="3"/>
        <end position="84"/>
    </location>
</feature>
<evidence type="ECO:0000259" key="1">
    <source>
        <dbReference type="Pfam" id="PF16325"/>
    </source>
</evidence>
<protein>
    <recommendedName>
        <fullName evidence="1">Peptidase family U32 C-terminal domain-containing protein</fullName>
    </recommendedName>
</protein>
<reference evidence="2" key="1">
    <citation type="submission" date="2019-08" db="EMBL/GenBank/DDBJ databases">
        <authorList>
            <person name="Kucharzyk K."/>
            <person name="Murdoch R.W."/>
            <person name="Higgins S."/>
            <person name="Loffler F."/>
        </authorList>
    </citation>
    <scope>NUCLEOTIDE SEQUENCE</scope>
</reference>
<dbReference type="AlphaFoldDB" id="A0A645B8X9"/>
<proteinExistence type="predicted"/>
<evidence type="ECO:0000313" key="2">
    <source>
        <dbReference type="EMBL" id="MPM59593.1"/>
    </source>
</evidence>
<dbReference type="InterPro" id="IPR032525">
    <property type="entry name" value="Peptidase_U32_C"/>
</dbReference>
<dbReference type="Gene3D" id="2.40.30.10">
    <property type="entry name" value="Translation factors"/>
    <property type="match status" value="1"/>
</dbReference>
<name>A0A645B8X9_9ZZZZ</name>
<sequence>MQTRDFVGIVTGYDKETNTAYIEQRNRMVAGEDLEVLMPDGTLLDIVLTDMRDESGNQFDVANRVQQIFSIKSAVYLQPYSLLRRKSK</sequence>
<gene>
    <name evidence="2" type="ORF">SDC9_106437</name>
</gene>